<dbReference type="InterPro" id="IPR029058">
    <property type="entry name" value="AB_hydrolase_fold"/>
</dbReference>
<dbReference type="OrthoDB" id="556502at2"/>
<comment type="caution">
    <text evidence="1">The sequence shown here is derived from an EMBL/GenBank/DDBJ whole genome shotgun (WGS) entry which is preliminary data.</text>
</comment>
<organism evidence="1 2">
    <name type="scientific">Terrimicrobium sacchariphilum</name>
    <dbReference type="NCBI Taxonomy" id="690879"/>
    <lineage>
        <taxon>Bacteria</taxon>
        <taxon>Pseudomonadati</taxon>
        <taxon>Verrucomicrobiota</taxon>
        <taxon>Terrimicrobiia</taxon>
        <taxon>Terrimicrobiales</taxon>
        <taxon>Terrimicrobiaceae</taxon>
        <taxon>Terrimicrobium</taxon>
    </lineage>
</organism>
<dbReference type="SUPFAM" id="SSF53474">
    <property type="entry name" value="alpha/beta-Hydrolases"/>
    <property type="match status" value="1"/>
</dbReference>
<accession>A0A146GFX3</accession>
<gene>
    <name evidence="1" type="ORF">TSACC_3605</name>
</gene>
<evidence type="ECO:0000313" key="2">
    <source>
        <dbReference type="Proteomes" id="UP000076023"/>
    </source>
</evidence>
<keyword evidence="2" id="KW-1185">Reference proteome</keyword>
<dbReference type="InParanoid" id="A0A146GFX3"/>
<name>A0A146GFX3_TERSA</name>
<dbReference type="STRING" id="690879.TSACC_3605"/>
<reference evidence="2" key="1">
    <citation type="journal article" date="2017" name="Genome Announc.">
        <title>Draft Genome Sequence of Terrimicrobium sacchariphilum NM-5T, a Facultative Anaerobic Soil Bacterium of the Class Spartobacteria.</title>
        <authorList>
            <person name="Qiu Y.L."/>
            <person name="Tourlousse D.M."/>
            <person name="Matsuura N."/>
            <person name="Ohashi A."/>
            <person name="Sekiguchi Y."/>
        </authorList>
    </citation>
    <scope>NUCLEOTIDE SEQUENCE [LARGE SCALE GENOMIC DNA]</scope>
    <source>
        <strain evidence="2">NM-5</strain>
    </source>
</reference>
<proteinExistence type="predicted"/>
<evidence type="ECO:0000313" key="1">
    <source>
        <dbReference type="EMBL" id="GAT35534.1"/>
    </source>
</evidence>
<dbReference type="Proteomes" id="UP000076023">
    <property type="component" value="Unassembled WGS sequence"/>
</dbReference>
<dbReference type="Gene3D" id="3.40.50.1820">
    <property type="entry name" value="alpha/beta hydrolase"/>
    <property type="match status" value="1"/>
</dbReference>
<protein>
    <submittedName>
        <fullName evidence="1">Triacylglycerol liPASe</fullName>
    </submittedName>
</protein>
<sequence length="197" mass="22168">MPRAGENWEHRVSTTYILDGIWGWHDRWEPMRRHIEKTVGPCRIWKYNNSGRVSLETVAAELAAELSARGETFNLVGYSMGGLVARETIRQSPALPLHRAALLHSPHGGSLVAHLLPVLPACREMRPGSAFLRRLDAHEWLRPTMVTWCAADLMVFPGKSACWKKASHVLESRVPAHAWPVVSRGIREKVAHFLSES</sequence>
<dbReference type="AlphaFoldDB" id="A0A146GFX3"/>
<dbReference type="EMBL" id="BDCO01000003">
    <property type="protein sequence ID" value="GAT35534.1"/>
    <property type="molecule type" value="Genomic_DNA"/>
</dbReference>